<feature type="region of interest" description="Disordered" evidence="5">
    <location>
        <begin position="446"/>
        <end position="465"/>
    </location>
</feature>
<keyword evidence="2 6" id="KW-0812">Transmembrane</keyword>
<dbReference type="InterPro" id="IPR036259">
    <property type="entry name" value="MFS_trans_sf"/>
</dbReference>
<dbReference type="SUPFAM" id="SSF103473">
    <property type="entry name" value="MFS general substrate transporter"/>
    <property type="match status" value="1"/>
</dbReference>
<comment type="caution">
    <text evidence="8">The sequence shown here is derived from an EMBL/GenBank/DDBJ whole genome shotgun (WGS) entry which is preliminary data.</text>
</comment>
<feature type="transmembrane region" description="Helical" evidence="6">
    <location>
        <begin position="945"/>
        <end position="965"/>
    </location>
</feature>
<evidence type="ECO:0000313" key="8">
    <source>
        <dbReference type="EMBL" id="KAB5589172.1"/>
    </source>
</evidence>
<evidence type="ECO:0000313" key="9">
    <source>
        <dbReference type="Proteomes" id="UP000383932"/>
    </source>
</evidence>
<feature type="transmembrane region" description="Helical" evidence="6">
    <location>
        <begin position="977"/>
        <end position="999"/>
    </location>
</feature>
<evidence type="ECO:0000256" key="4">
    <source>
        <dbReference type="ARBA" id="ARBA00023136"/>
    </source>
</evidence>
<keyword evidence="3 6" id="KW-1133">Transmembrane helix</keyword>
<keyword evidence="9" id="KW-1185">Reference proteome</keyword>
<feature type="compositionally biased region" description="Basic and acidic residues" evidence="5">
    <location>
        <begin position="456"/>
        <end position="465"/>
    </location>
</feature>
<evidence type="ECO:0000256" key="5">
    <source>
        <dbReference type="SAM" id="MobiDB-lite"/>
    </source>
</evidence>
<dbReference type="PANTHER" id="PTHR42691">
    <property type="entry name" value="ASPARTATE AMINOTRANSFERASE YHDR-RELATED"/>
    <property type="match status" value="1"/>
</dbReference>
<dbReference type="InterPro" id="IPR015422">
    <property type="entry name" value="PyrdxlP-dep_Trfase_small"/>
</dbReference>
<feature type="transmembrane region" description="Helical" evidence="6">
    <location>
        <begin position="1019"/>
        <end position="1042"/>
    </location>
</feature>
<feature type="transmembrane region" description="Helical" evidence="6">
    <location>
        <begin position="712"/>
        <end position="734"/>
    </location>
</feature>
<dbReference type="CDD" id="cd00609">
    <property type="entry name" value="AAT_like"/>
    <property type="match status" value="1"/>
</dbReference>
<dbReference type="Gene3D" id="1.20.1250.20">
    <property type="entry name" value="MFS general substrate transporter like domains"/>
    <property type="match status" value="1"/>
</dbReference>
<feature type="transmembrane region" description="Helical" evidence="6">
    <location>
        <begin position="769"/>
        <end position="788"/>
    </location>
</feature>
<comment type="subcellular location">
    <subcellularLocation>
        <location evidence="1">Membrane</location>
        <topology evidence="1">Multi-pass membrane protein</topology>
    </subcellularLocation>
</comment>
<dbReference type="GO" id="GO:0022857">
    <property type="term" value="F:transmembrane transporter activity"/>
    <property type="evidence" value="ECO:0007669"/>
    <property type="project" value="InterPro"/>
</dbReference>
<dbReference type="InterPro" id="IPR015424">
    <property type="entry name" value="PyrdxlP-dep_Trfase"/>
</dbReference>
<organism evidence="8 9">
    <name type="scientific">Ceratobasidium theobromae</name>
    <dbReference type="NCBI Taxonomy" id="1582974"/>
    <lineage>
        <taxon>Eukaryota</taxon>
        <taxon>Fungi</taxon>
        <taxon>Dikarya</taxon>
        <taxon>Basidiomycota</taxon>
        <taxon>Agaricomycotina</taxon>
        <taxon>Agaricomycetes</taxon>
        <taxon>Cantharellales</taxon>
        <taxon>Ceratobasidiaceae</taxon>
        <taxon>Ceratobasidium</taxon>
    </lineage>
</organism>
<dbReference type="Pfam" id="PF00155">
    <property type="entry name" value="Aminotran_1_2"/>
    <property type="match status" value="1"/>
</dbReference>
<dbReference type="OrthoDB" id="7042322at2759"/>
<name>A0A5N5QBN2_9AGAM</name>
<dbReference type="EMBL" id="SSOP01000307">
    <property type="protein sequence ID" value="KAB5589172.1"/>
    <property type="molecule type" value="Genomic_DNA"/>
</dbReference>
<evidence type="ECO:0000259" key="7">
    <source>
        <dbReference type="Pfam" id="PF00155"/>
    </source>
</evidence>
<accession>A0A5N5QBN2</accession>
<feature type="transmembrane region" description="Helical" evidence="6">
    <location>
        <begin position="1054"/>
        <end position="1076"/>
    </location>
</feature>
<dbReference type="Proteomes" id="UP000383932">
    <property type="component" value="Unassembled WGS sequence"/>
</dbReference>
<protein>
    <submittedName>
        <fullName evidence="8">Peptide transporter ptr2</fullName>
    </submittedName>
</protein>
<feature type="transmembrane region" description="Helical" evidence="6">
    <location>
        <begin position="906"/>
        <end position="925"/>
    </location>
</feature>
<feature type="transmembrane region" description="Helical" evidence="6">
    <location>
        <begin position="1082"/>
        <end position="1104"/>
    </location>
</feature>
<evidence type="ECO:0000256" key="1">
    <source>
        <dbReference type="ARBA" id="ARBA00004141"/>
    </source>
</evidence>
<dbReference type="InterPro" id="IPR015421">
    <property type="entry name" value="PyrdxlP-dep_Trfase_major"/>
</dbReference>
<evidence type="ECO:0000256" key="6">
    <source>
        <dbReference type="SAM" id="Phobius"/>
    </source>
</evidence>
<dbReference type="Gene3D" id="3.40.640.10">
    <property type="entry name" value="Type I PLP-dependent aspartate aminotransferase-like (Major domain)"/>
    <property type="match status" value="1"/>
</dbReference>
<feature type="domain" description="Aminotransferase class I/classII large" evidence="7">
    <location>
        <begin position="127"/>
        <end position="441"/>
    </location>
</feature>
<keyword evidence="4 6" id="KW-0472">Membrane</keyword>
<evidence type="ECO:0000256" key="2">
    <source>
        <dbReference type="ARBA" id="ARBA00022692"/>
    </source>
</evidence>
<dbReference type="SUPFAM" id="SSF53383">
    <property type="entry name" value="PLP-dependent transferases"/>
    <property type="match status" value="1"/>
</dbReference>
<dbReference type="InterPro" id="IPR000109">
    <property type="entry name" value="POT_fam"/>
</dbReference>
<dbReference type="InterPro" id="IPR004839">
    <property type="entry name" value="Aminotransferase_I/II_large"/>
</dbReference>
<sequence>MAPVSTLPAYRSDAESDVDRKAIHVQRVSASVSLAQLASAVPNTLVSKRAANDDELWPRKLWDAKVSSTIAAHGLSLSECAELRYGNPQDEPIEGIVEVFTNASRPPPGRQVDWFAYSVPDPADVSAVAGRLSTSRGVEYCADDLVVTDGSLTALDLLVFVCTDPGDEVIIMSPVYFNYPVIIRHRQAVPVVVPAKPDTFQPDVDALRRAITPRTKAIIVNSPNNPTGVLYTRESLIELSDMLMEVNATRSSPVLVISDEAYSRIVYDNAKFISVTTIYPYSAMTYTTGKTLLAPGQRLGYIAIPSLMPENQRKVLRRSLAVAQNATWGFPASPLLHCLNKLDTMSIDLNRFQARRDYLCDSLVALGYRALRPTGTFYVCVYIPHRQQLRSVGETEAADEEFCLKLAAKGVLVMPGALFGWPGTLRISLTANDRQLRRTVEQDRLDGPAISGSDRQSGHKTPEAKYDPITDAFDSNFQDEVDRRIRLEFQDRLWFCQVTVASFGVIICFLSTSHTETLSLDLPEKLCCGHALLWAPRASLQRRWNTRRDVMRSSNSNVTLTLDKLESGAPKVDGKPVLRLPNRIPVAAWVVIMFGSLERMAFYGGSTPFQNYIQRSGAEGDSPGRLGKGQITATALNQALWVTSHYEDQNTNSPVSYFLSYLTPVFASFLCDQRYGKYPVIAVSAIMGVVGWAIIAGTSVSSVPVDGALSGLVVGMALVAVSSGGVNSIVPAFAADQAHQKKTTNFIEHTKNFKIVRDSSLDVQHIFHWYYLYINGIGTIGSIATPFVEHYASYLVVYLFAFGGMVVPTLLLFAYKTRFTHVPPTDDLFSNCWQAIKTSWKQRRYRKANSIPLEPKFLDHAKQSVLSARVTVDASLAQEGGPSSISKGIPDKLVDDLSTALSTCKILPGLVVFWLAFNQCTHNLLSQAAQMRRPSWLSNDLMTNANPIALTLFVPFIDTVLFPWLRKRNIELLPMARISIGFGLVAVSMVYSSVLQYYIYRTGPYFEYPGGRSNNISVWWQLPPYMIIALAEIFAVVTSLEYAYTRAPPSMKTIVSAMNVVPNAGSSIIVYALLPLNRDPLLTWNFACIAILAGISTIVFYWVFRREDEKWAREIERQRGATKDDSERHERN</sequence>
<proteinExistence type="predicted"/>
<dbReference type="Gene3D" id="3.90.1150.10">
    <property type="entry name" value="Aspartate Aminotransferase, domain 1"/>
    <property type="match status" value="1"/>
</dbReference>
<dbReference type="GO" id="GO:0016020">
    <property type="term" value="C:membrane"/>
    <property type="evidence" value="ECO:0007669"/>
    <property type="project" value="UniProtKB-SubCell"/>
</dbReference>
<dbReference type="AlphaFoldDB" id="A0A5N5QBN2"/>
<gene>
    <name evidence="8" type="ORF">CTheo_7383</name>
</gene>
<evidence type="ECO:0000256" key="3">
    <source>
        <dbReference type="ARBA" id="ARBA00022989"/>
    </source>
</evidence>
<reference evidence="8 9" key="1">
    <citation type="journal article" date="2019" name="Fungal Biol. Biotechnol.">
        <title>Draft genome sequence of fastidious pathogen Ceratobasidium theobromae, which causes vascular-streak dieback in Theobroma cacao.</title>
        <authorList>
            <person name="Ali S.S."/>
            <person name="Asman A."/>
            <person name="Shao J."/>
            <person name="Firmansyah A.P."/>
            <person name="Susilo A.W."/>
            <person name="Rosmana A."/>
            <person name="McMahon P."/>
            <person name="Junaid M."/>
            <person name="Guest D."/>
            <person name="Kheng T.Y."/>
            <person name="Meinhardt L.W."/>
            <person name="Bailey B.A."/>
        </authorList>
    </citation>
    <scope>NUCLEOTIDE SEQUENCE [LARGE SCALE GENOMIC DNA]</scope>
    <source>
        <strain evidence="8 9">CT2</strain>
    </source>
</reference>
<dbReference type="GO" id="GO:0030170">
    <property type="term" value="F:pyridoxal phosphate binding"/>
    <property type="evidence" value="ECO:0007669"/>
    <property type="project" value="InterPro"/>
</dbReference>
<feature type="transmembrane region" description="Helical" evidence="6">
    <location>
        <begin position="493"/>
        <end position="512"/>
    </location>
</feature>
<dbReference type="Pfam" id="PF00854">
    <property type="entry name" value="PTR2"/>
    <property type="match status" value="1"/>
</dbReference>
<dbReference type="PANTHER" id="PTHR42691:SF1">
    <property type="entry name" value="ASPARTATE AMINOTRANSFERASE YHDR-RELATED"/>
    <property type="match status" value="1"/>
</dbReference>
<feature type="transmembrane region" description="Helical" evidence="6">
    <location>
        <begin position="678"/>
        <end position="700"/>
    </location>
</feature>
<feature type="transmembrane region" description="Helical" evidence="6">
    <location>
        <begin position="794"/>
        <end position="815"/>
    </location>
</feature>